<protein>
    <submittedName>
        <fullName evidence="2">Uncharacterized protein</fullName>
    </submittedName>
</protein>
<evidence type="ECO:0000256" key="1">
    <source>
        <dbReference type="SAM" id="MobiDB-lite"/>
    </source>
</evidence>
<reference evidence="2 3" key="1">
    <citation type="submission" date="2016-11" db="EMBL/GenBank/DDBJ databases">
        <authorList>
            <consortium name="Pathogen Informatics"/>
        </authorList>
    </citation>
    <scope>NUCLEOTIDE SEQUENCE [LARGE SCALE GENOMIC DNA]</scope>
    <source>
        <strain evidence="2 3">968</strain>
    </source>
</reference>
<feature type="region of interest" description="Disordered" evidence="1">
    <location>
        <begin position="85"/>
        <end position="131"/>
    </location>
</feature>
<proteinExistence type="predicted"/>
<organism evidence="2 3">
    <name type="scientific">Mycobacteroides abscessus subsp. bolletii</name>
    <dbReference type="NCBI Taxonomy" id="319705"/>
    <lineage>
        <taxon>Bacteria</taxon>
        <taxon>Bacillati</taxon>
        <taxon>Actinomycetota</taxon>
        <taxon>Actinomycetes</taxon>
        <taxon>Mycobacteriales</taxon>
        <taxon>Mycobacteriaceae</taxon>
        <taxon>Mycobacteroides</taxon>
        <taxon>Mycobacteroides abscessus</taxon>
    </lineage>
</organism>
<dbReference type="EMBL" id="FSFA01000008">
    <property type="protein sequence ID" value="SHY07156.1"/>
    <property type="molecule type" value="Genomic_DNA"/>
</dbReference>
<evidence type="ECO:0000313" key="3">
    <source>
        <dbReference type="Proteomes" id="UP000185183"/>
    </source>
</evidence>
<name>A0A9Q7WKW2_9MYCO</name>
<dbReference type="Proteomes" id="UP000185183">
    <property type="component" value="Unassembled WGS sequence"/>
</dbReference>
<accession>A0A9Q7WKW2</accession>
<evidence type="ECO:0000313" key="2">
    <source>
        <dbReference type="EMBL" id="SHY07156.1"/>
    </source>
</evidence>
<gene>
    <name evidence="2" type="ORF">SAMEA2275694_04762</name>
</gene>
<sequence>MTGTHPELGPELRALATSILDKLDPALRQAARAAADGGTPGKCNQLFCPVCALAALVEGEHHPLLATIAEHSLALVMVVRAMLEAEGSGGPSGPDDPDGGGTDPEYHSPFPPPPPSSQSTGYQPIPVDIEE</sequence>
<dbReference type="RefSeq" id="WP_005074922.1">
    <property type="nucleotide sequence ID" value="NZ_CP065265.1"/>
</dbReference>
<dbReference type="AlphaFoldDB" id="A0A9Q7WKW2"/>
<comment type="caution">
    <text evidence="2">The sequence shown here is derived from an EMBL/GenBank/DDBJ whole genome shotgun (WGS) entry which is preliminary data.</text>
</comment>